<dbReference type="Pfam" id="PF01593">
    <property type="entry name" value="Amino_oxidase"/>
    <property type="match status" value="1"/>
</dbReference>
<dbReference type="Gene3D" id="3.50.50.60">
    <property type="entry name" value="FAD/NAD(P)-binding domain"/>
    <property type="match status" value="2"/>
</dbReference>
<dbReference type="InterPro" id="IPR036188">
    <property type="entry name" value="FAD/NAD-bd_sf"/>
</dbReference>
<reference evidence="6" key="1">
    <citation type="submission" date="2022-12" db="EMBL/GenBank/DDBJ databases">
        <title>Reference genome sequencing for broad-spectrum identification of bacterial and archaeal isolates by mass spectrometry.</title>
        <authorList>
            <person name="Sekiguchi Y."/>
            <person name="Tourlousse D.M."/>
        </authorList>
    </citation>
    <scope>NUCLEOTIDE SEQUENCE</scope>
    <source>
        <strain evidence="6">LLR39Z86</strain>
    </source>
</reference>
<evidence type="ECO:0000256" key="4">
    <source>
        <dbReference type="SAM" id="MobiDB-lite"/>
    </source>
</evidence>
<dbReference type="GO" id="GO:0005829">
    <property type="term" value="C:cytosol"/>
    <property type="evidence" value="ECO:0007669"/>
    <property type="project" value="TreeGrafter"/>
</dbReference>
<evidence type="ECO:0000313" key="6">
    <source>
        <dbReference type="EMBL" id="GLI43177.1"/>
    </source>
</evidence>
<comment type="subunit">
    <text evidence="2">Interacts with COX5B; this interaction may contribute to localize PYROXD2 to the inner face of the inner mitochondrial membrane.</text>
</comment>
<dbReference type="EMBL" id="BSDT01000001">
    <property type="protein sequence ID" value="GLI43177.1"/>
    <property type="molecule type" value="Genomic_DNA"/>
</dbReference>
<sequence length="607" mass="64877">MARRPAAPAAGPKRAPARPSRLSSRGFSRLVALGLVGFAVIVATAGDERRSEAADLGASIANEAPWTYPATLLGPGPGVLGMIMVLHRSYDAVIVGGGHNGLVSAAYLARAGRRVLVLERLGRTGGAAISAPAFPGVDARLSRYSYLVSLLPRKIVDDLGLRFDLRKRSVSSYTPTERRGRDTGLLVTRDAGRTRESFARLTGSEREFAAWQDFYGKAAHVAERVFPTLTAPLPTEDELRERVGDDRIWGMFFQQTLGETIEQTFTDDLVRGVVLTDGLIGTFTSAWAEDLRQNRCFLYHVIGGGTGDWDVPVGGMGALTDELARAAREAGAEILTGHEVTAIATDGQRAEVTYQHEQRTATVDAGHVLVNASPEALADLLGQERPEPAEGAQLKVNMLLKRLPRLRDTGVDPREAFAGTFHVTESFEQLEAAYAEAAAGRLPSQPPSEIYCHSLSDPSILGEALAREGYQTLTLFGLHTPARLFDGSGDEKARLLAATVAQLDRYLAEPLADCLATDGDGAPCMEAKTPVDLERDLRLPGGNIFHRDLSWPFRTDAATGRWGVETGHPNVLLCGAGAVRGGGVSGIPGHNAAMAVLEARPGVGPRT</sequence>
<organism evidence="6 7">
    <name type="scientific">Glycomyces algeriensis</name>
    <dbReference type="NCBI Taxonomy" id="256037"/>
    <lineage>
        <taxon>Bacteria</taxon>
        <taxon>Bacillati</taxon>
        <taxon>Actinomycetota</taxon>
        <taxon>Actinomycetes</taxon>
        <taxon>Glycomycetales</taxon>
        <taxon>Glycomycetaceae</taxon>
        <taxon>Glycomyces</taxon>
    </lineage>
</organism>
<gene>
    <name evidence="6" type="ORF">GALLR39Z86_30270</name>
</gene>
<dbReference type="InterPro" id="IPR002937">
    <property type="entry name" value="Amino_oxidase"/>
</dbReference>
<evidence type="ECO:0000259" key="5">
    <source>
        <dbReference type="Pfam" id="PF01593"/>
    </source>
</evidence>
<comment type="caution">
    <text evidence="6">The sequence shown here is derived from an EMBL/GenBank/DDBJ whole genome shotgun (WGS) entry which is preliminary data.</text>
</comment>
<accession>A0A9W6GAB2</accession>
<evidence type="ECO:0000256" key="3">
    <source>
        <dbReference type="ARBA" id="ARBA00040298"/>
    </source>
</evidence>
<comment type="function">
    <text evidence="1">Probable oxidoreductase that may play a role as regulator of mitochondrial function.</text>
</comment>
<protein>
    <recommendedName>
        <fullName evidence="3">Pyridine nucleotide-disulfide oxidoreductase domain-containing protein 2</fullName>
    </recommendedName>
</protein>
<evidence type="ECO:0000256" key="1">
    <source>
        <dbReference type="ARBA" id="ARBA00037217"/>
    </source>
</evidence>
<keyword evidence="7" id="KW-1185">Reference proteome</keyword>
<evidence type="ECO:0000313" key="7">
    <source>
        <dbReference type="Proteomes" id="UP001144313"/>
    </source>
</evidence>
<dbReference type="GO" id="GO:0016491">
    <property type="term" value="F:oxidoreductase activity"/>
    <property type="evidence" value="ECO:0007669"/>
    <property type="project" value="InterPro"/>
</dbReference>
<feature type="domain" description="Amine oxidase" evidence="5">
    <location>
        <begin position="101"/>
        <end position="387"/>
    </location>
</feature>
<evidence type="ECO:0000256" key="2">
    <source>
        <dbReference type="ARBA" id="ARBA00038825"/>
    </source>
</evidence>
<dbReference type="PANTHER" id="PTHR10668">
    <property type="entry name" value="PHYTOENE DEHYDROGENASE"/>
    <property type="match status" value="1"/>
</dbReference>
<name>A0A9W6GAB2_9ACTN</name>
<dbReference type="PANTHER" id="PTHR10668:SF103">
    <property type="entry name" value="PYRIDINE NUCLEOTIDE-DISULFIDE OXIDOREDUCTASE DOMAIN-CONTAINING PROTEIN 2"/>
    <property type="match status" value="1"/>
</dbReference>
<proteinExistence type="predicted"/>
<dbReference type="Proteomes" id="UP001144313">
    <property type="component" value="Unassembled WGS sequence"/>
</dbReference>
<dbReference type="SUPFAM" id="SSF51905">
    <property type="entry name" value="FAD/NAD(P)-binding domain"/>
    <property type="match status" value="1"/>
</dbReference>
<feature type="region of interest" description="Disordered" evidence="4">
    <location>
        <begin position="1"/>
        <end position="21"/>
    </location>
</feature>
<dbReference type="AlphaFoldDB" id="A0A9W6GAB2"/>